<dbReference type="CDD" id="cd01428">
    <property type="entry name" value="ADK"/>
    <property type="match status" value="1"/>
</dbReference>
<evidence type="ECO:0000256" key="6">
    <source>
        <dbReference type="RuleBase" id="RU003331"/>
    </source>
</evidence>
<evidence type="ECO:0000256" key="3">
    <source>
        <dbReference type="ARBA" id="ARBA00022741"/>
    </source>
</evidence>
<evidence type="ECO:0000313" key="7">
    <source>
        <dbReference type="EMBL" id="PIQ07359.1"/>
    </source>
</evidence>
<dbReference type="AlphaFoldDB" id="A0A2H0FL95"/>
<comment type="catalytic activity">
    <reaction evidence="6">
        <text>AMP + ATP = 2 ADP</text>
        <dbReference type="Rhea" id="RHEA:12973"/>
        <dbReference type="ChEBI" id="CHEBI:30616"/>
        <dbReference type="ChEBI" id="CHEBI:456215"/>
        <dbReference type="ChEBI" id="CHEBI:456216"/>
        <dbReference type="EC" id="2.7.4.3"/>
    </reaction>
</comment>
<dbReference type="PANTHER" id="PTHR23359">
    <property type="entry name" value="NUCLEOTIDE KINASE"/>
    <property type="match status" value="1"/>
</dbReference>
<evidence type="ECO:0000313" key="8">
    <source>
        <dbReference type="Proteomes" id="UP000230778"/>
    </source>
</evidence>
<dbReference type="GO" id="GO:0005524">
    <property type="term" value="F:ATP binding"/>
    <property type="evidence" value="ECO:0007669"/>
    <property type="project" value="UniProtKB-KW"/>
</dbReference>
<dbReference type="InterPro" id="IPR000850">
    <property type="entry name" value="Adenylat/UMP-CMP_kin"/>
</dbReference>
<gene>
    <name evidence="7" type="ORF">COW72_00745</name>
</gene>
<dbReference type="InterPro" id="IPR027417">
    <property type="entry name" value="P-loop_NTPase"/>
</dbReference>
<dbReference type="EC" id="2.7.4.3" evidence="6"/>
<dbReference type="Proteomes" id="UP000230778">
    <property type="component" value="Unassembled WGS sequence"/>
</dbReference>
<comment type="subunit">
    <text evidence="6">Monomer.</text>
</comment>
<organism evidence="7 8">
    <name type="scientific">Candidatus Nealsonbacteria bacterium CG18_big_fil_WC_8_21_14_2_50_37_10</name>
    <dbReference type="NCBI Taxonomy" id="1974717"/>
    <lineage>
        <taxon>Bacteria</taxon>
        <taxon>Candidatus Nealsoniibacteriota</taxon>
    </lineage>
</organism>
<evidence type="ECO:0000256" key="2">
    <source>
        <dbReference type="ARBA" id="ARBA00022727"/>
    </source>
</evidence>
<keyword evidence="6" id="KW-0067">ATP-binding</keyword>
<dbReference type="GO" id="GO:0005737">
    <property type="term" value="C:cytoplasm"/>
    <property type="evidence" value="ECO:0007669"/>
    <property type="project" value="UniProtKB-SubCell"/>
</dbReference>
<dbReference type="Pfam" id="PF00406">
    <property type="entry name" value="ADK"/>
    <property type="match status" value="1"/>
</dbReference>
<keyword evidence="4 5" id="KW-0418">Kinase</keyword>
<keyword evidence="2" id="KW-0545">Nucleotide biosynthesis</keyword>
<dbReference type="EMBL" id="PCUC01000043">
    <property type="protein sequence ID" value="PIQ07359.1"/>
    <property type="molecule type" value="Genomic_DNA"/>
</dbReference>
<keyword evidence="1 5" id="KW-0808">Transferase</keyword>
<name>A0A2H0FL95_9BACT</name>
<comment type="caution">
    <text evidence="7">The sequence shown here is derived from an EMBL/GenBank/DDBJ whole genome shotgun (WGS) entry which is preliminary data.</text>
</comment>
<protein>
    <recommendedName>
        <fullName evidence="6">Adenylate kinase</fullName>
        <ecNumber evidence="6">2.7.4.3</ecNumber>
    </recommendedName>
</protein>
<comment type="subcellular location">
    <subcellularLocation>
        <location evidence="6">Cytoplasm</location>
    </subcellularLocation>
</comment>
<accession>A0A2H0FL95</accession>
<dbReference type="Gene3D" id="3.40.50.300">
    <property type="entry name" value="P-loop containing nucleotide triphosphate hydrolases"/>
    <property type="match status" value="1"/>
</dbReference>
<comment type="similarity">
    <text evidence="5">Belongs to the adenylate kinase family.</text>
</comment>
<evidence type="ECO:0000256" key="4">
    <source>
        <dbReference type="ARBA" id="ARBA00022777"/>
    </source>
</evidence>
<sequence length="230" mass="26179">MKKPLVIIILGPPGSGKGTQAELLAEKLNLCHLETSVIIEKNLLNAKKSDFVIIKGTKYFLSEEKKLRESGKWMSPPLITFWINNKIKELSKEGGGITMSGSPKTLYEGKEIIPLLKKLYGAPNIKIILIKQKPEVSIWRNSRRRICQLMRHSILYTKETAKLERCPFDGSKLVLREDSDQKVIKSKLKEFQERTLPLIGYFKKQGLNVKEVNGERSVVDVFKDILKSIS</sequence>
<keyword evidence="3 6" id="KW-0547">Nucleotide-binding</keyword>
<proteinExistence type="inferred from homology"/>
<dbReference type="PRINTS" id="PR00094">
    <property type="entry name" value="ADENYLTKNASE"/>
</dbReference>
<reference evidence="7 8" key="1">
    <citation type="submission" date="2017-09" db="EMBL/GenBank/DDBJ databases">
        <title>Depth-based differentiation of microbial function through sediment-hosted aquifers and enrichment of novel symbionts in the deep terrestrial subsurface.</title>
        <authorList>
            <person name="Probst A.J."/>
            <person name="Ladd B."/>
            <person name="Jarett J.K."/>
            <person name="Geller-Mcgrath D.E."/>
            <person name="Sieber C.M."/>
            <person name="Emerson J.B."/>
            <person name="Anantharaman K."/>
            <person name="Thomas B.C."/>
            <person name="Malmstrom R."/>
            <person name="Stieglmeier M."/>
            <person name="Klingl A."/>
            <person name="Woyke T."/>
            <person name="Ryan C.M."/>
            <person name="Banfield J.F."/>
        </authorList>
    </citation>
    <scope>NUCLEOTIDE SEQUENCE [LARGE SCALE GENOMIC DNA]</scope>
    <source>
        <strain evidence="7">CG18_big_fil_WC_8_21_14_2_50_37_10</strain>
    </source>
</reference>
<evidence type="ECO:0000256" key="5">
    <source>
        <dbReference type="RuleBase" id="RU003330"/>
    </source>
</evidence>
<dbReference type="SUPFAM" id="SSF52540">
    <property type="entry name" value="P-loop containing nucleoside triphosphate hydrolases"/>
    <property type="match status" value="1"/>
</dbReference>
<dbReference type="GO" id="GO:0004017">
    <property type="term" value="F:AMP kinase activity"/>
    <property type="evidence" value="ECO:0007669"/>
    <property type="project" value="UniProtKB-EC"/>
</dbReference>
<evidence type="ECO:0000256" key="1">
    <source>
        <dbReference type="ARBA" id="ARBA00022679"/>
    </source>
</evidence>